<name>A0A0P1A781_PLAHL</name>
<feature type="coiled-coil region" evidence="1">
    <location>
        <begin position="477"/>
        <end position="504"/>
    </location>
</feature>
<keyword evidence="3" id="KW-1185">Reference proteome</keyword>
<accession>A0A0P1A781</accession>
<dbReference type="PANTHER" id="PTHR22706">
    <property type="entry name" value="ASSEMBLY FACTOR FOR SPINDLE MICROTUBULES"/>
    <property type="match status" value="1"/>
</dbReference>
<sequence length="1786" mass="204155">MAGLNVVQNSMSLQDQQDRLYNQYLQIKHGSKQFGTRTGIVSVKADKREDEVGTVVKDEKGSSLPQFSSATFENENTIRLPDSGKELEVLKCILLREGYLQRLRSASTVGHVGGIHLADTLNLLDLLRTATLEAVEAIVVWRHAKQKGERNGNLQSVSEPEQYKWNGINYLLKLASDLEFLNKHTGLTESLGFTLHRNPFILALNLDRRAEMLQNVQSEDQIDSESTRYLDGEKYSRSISDKYSNEKSVNDAQAVIQKLQKKKITINPHENRLLNDQERILKSPSKADAVSVKSRALQLTVNAKHNFTSPPLISIVEQARYNEAERVILDEEALFGRYTRDIHNRAVPEDEAIRRFDMIKWSCNAYNVPTTLPSLHGAEDIDTNDLRSENTLISSKPLAKKRPGMLGPCSKPNWRTFNTLPPPRRRARGAQFEQVLTAEKVANVQLQVLIDTLKEEMERKAMDIAYFESCTELQDFKEGLLEFIQQSQRELQLLREEIAEKVCLCEKKVVGIQKKEELLLTFKEQQKTCKDNSHAKRIDALVPDLNQDQNRPQAAKQRQINHAEPLIQHFCATQFQKLARGMLTRARHKNTKARLTVASALIQAGVRGFLARRSVAKLYWQRTASIHIQRVARGWLARQLVRANQTQKYQRYYAIRIQKWVRGHFGRIRMAKIRELVNWRLQLALASRSIDAEELQELARACQSMVSLPGSLTQSTKTRDKPLPTILLGLVRLLILFTSDSDGEWDVSSVCWHQAAWFLRCSTGLLRRMQNVADAAAGAARAYKSPSGRFEAAGAATPTPYLRESTLGAALLDVYLKDPDFQVETFERISRGSRAAVMIFQWTKAFNAIVRLQHLVERSIMSLDPFLVIERTLSKREAQQEMKERREANFSGQMVTRRFVPLELTHARGYPFHRSRPLLLVVATDIPLKARKNILEKLQVWLPGLFVTIKRPLATASENSSFPNSILMFDFKAIKDALALGQSVILEGDLGLLDVTQRCFCNSFASVKNGLQPLPMCILVRHQRTRYRNFNEAKQGNDMKEEKQREETKCQTLDADLKVALDRTTRLRMELENDTITREMIEQAKCELGEISSISAIMIVMKAVIVLLTPESAYKASLKSDFADDMVEWHLYRQLLAQPASLRAKLQQVDVTMIPSANLVAVEQCICHSLWPDAVVARSQVTYCRLLYALAAWVESATRVARLISANGTGSLAPEITRSYPIPGLFERVIVFDDSRPDSKQSGAGQGKAAMDLLEAVLSDVQVYQTARHLERICGIKRQVNQIKERNRSVITLFHECRRVFAIAYSPRTSQRWMTVISENDIDKILMPIEGKIRTNLPPTSHAEMYLRLTRLCFFQKRQFESFSDSSEHSEPFELVLRPHASRLYRHVLQFGGFFTTITIAELSRGHVKVDAFVHGNSLQAPSTQSVMLSLIVDLENIQGRVSGAQSQNTIVPALYIPSLMLDRLHLYSITRTNMVFSECRQEIKPLLRLGFRTSEKSYGRVLFRRAIRLSVNRLEKRWIFTLIKHHEDGEFRAAFYAPRSCTRHIFRITCDCAKAILFLSKFATSSQLHHDLSETFRHSKPFLMKHQDCSEDTDDVEHEITETRLGDLFTSDHLRRCIISRFSCGLRIQENLHQKLLRNQVMRMYVQVELSYEGDTRNERYVRKATALLFRMWLPASCREQYLVVSNSKIEATVGLSWKSRIQSSGRERLEFCQNFVRCYFEWDPSIENGCVVANLPYAILNATELKKESTKKPSEIPHEAFITTNFVRYTQILSNFDVDVSKRA</sequence>
<dbReference type="OrthoDB" id="66612at2759"/>
<dbReference type="InterPro" id="IPR051185">
    <property type="entry name" value="ASPM"/>
</dbReference>
<keyword evidence="1" id="KW-0175">Coiled coil</keyword>
<dbReference type="STRING" id="4781.A0A0P1A781"/>
<evidence type="ECO:0000313" key="2">
    <source>
        <dbReference type="EMBL" id="CEG36481.1"/>
    </source>
</evidence>
<dbReference type="InterPro" id="IPR000048">
    <property type="entry name" value="IQ_motif_EF-hand-BS"/>
</dbReference>
<dbReference type="PROSITE" id="PS50096">
    <property type="entry name" value="IQ"/>
    <property type="match status" value="4"/>
</dbReference>
<dbReference type="GO" id="GO:0005516">
    <property type="term" value="F:calmodulin binding"/>
    <property type="evidence" value="ECO:0007669"/>
    <property type="project" value="TreeGrafter"/>
</dbReference>
<reference evidence="3" key="1">
    <citation type="submission" date="2014-09" db="EMBL/GenBank/DDBJ databases">
        <authorList>
            <person name="Sharma Rahul"/>
            <person name="Thines Marco"/>
        </authorList>
    </citation>
    <scope>NUCLEOTIDE SEQUENCE [LARGE SCALE GENOMIC DNA]</scope>
</reference>
<dbReference type="GeneID" id="36398085"/>
<proteinExistence type="predicted"/>
<dbReference type="SMART" id="SM00015">
    <property type="entry name" value="IQ"/>
    <property type="match status" value="4"/>
</dbReference>
<dbReference type="OMA" id="LEWITHL"/>
<organism evidence="2 3">
    <name type="scientific">Plasmopara halstedii</name>
    <name type="common">Downy mildew of sunflower</name>
    <dbReference type="NCBI Taxonomy" id="4781"/>
    <lineage>
        <taxon>Eukaryota</taxon>
        <taxon>Sar</taxon>
        <taxon>Stramenopiles</taxon>
        <taxon>Oomycota</taxon>
        <taxon>Peronosporomycetes</taxon>
        <taxon>Peronosporales</taxon>
        <taxon>Peronosporaceae</taxon>
        <taxon>Plasmopara</taxon>
    </lineage>
</organism>
<dbReference type="GO" id="GO:0007051">
    <property type="term" value="P:spindle organization"/>
    <property type="evidence" value="ECO:0007669"/>
    <property type="project" value="TreeGrafter"/>
</dbReference>
<dbReference type="GO" id="GO:0000278">
    <property type="term" value="P:mitotic cell cycle"/>
    <property type="evidence" value="ECO:0007669"/>
    <property type="project" value="TreeGrafter"/>
</dbReference>
<dbReference type="Pfam" id="PF00612">
    <property type="entry name" value="IQ"/>
    <property type="match status" value="2"/>
</dbReference>
<dbReference type="Gene3D" id="1.20.5.190">
    <property type="match status" value="1"/>
</dbReference>
<dbReference type="PANTHER" id="PTHR22706:SF2">
    <property type="entry name" value="SFI1 SPINDLE BODY DOMAIN-CONTAINING PROTEIN"/>
    <property type="match status" value="1"/>
</dbReference>
<protein>
    <submittedName>
        <fullName evidence="2">Myosin-like IQ motif-containing domain</fullName>
    </submittedName>
</protein>
<evidence type="ECO:0000313" key="3">
    <source>
        <dbReference type="Proteomes" id="UP000054928"/>
    </source>
</evidence>
<dbReference type="GO" id="GO:0000922">
    <property type="term" value="C:spindle pole"/>
    <property type="evidence" value="ECO:0007669"/>
    <property type="project" value="TreeGrafter"/>
</dbReference>
<dbReference type="GO" id="GO:0051295">
    <property type="term" value="P:establishment of meiotic spindle localization"/>
    <property type="evidence" value="ECO:0007669"/>
    <property type="project" value="TreeGrafter"/>
</dbReference>
<evidence type="ECO:0000256" key="1">
    <source>
        <dbReference type="SAM" id="Coils"/>
    </source>
</evidence>
<dbReference type="EMBL" id="CCYD01000207">
    <property type="protein sequence ID" value="CEG36481.1"/>
    <property type="molecule type" value="Genomic_DNA"/>
</dbReference>
<dbReference type="RefSeq" id="XP_024572850.1">
    <property type="nucleotide sequence ID" value="XM_024721290.1"/>
</dbReference>
<dbReference type="Proteomes" id="UP000054928">
    <property type="component" value="Unassembled WGS sequence"/>
</dbReference>